<gene>
    <name evidence="2" type="ORF">AAW51_4836</name>
</gene>
<feature type="region of interest" description="Disordered" evidence="1">
    <location>
        <begin position="1"/>
        <end position="20"/>
    </location>
</feature>
<accession>A0A0G3BQ30</accession>
<evidence type="ECO:0000256" key="1">
    <source>
        <dbReference type="SAM" id="MobiDB-lite"/>
    </source>
</evidence>
<dbReference type="Proteomes" id="UP000035352">
    <property type="component" value="Chromosome"/>
</dbReference>
<proteinExistence type="predicted"/>
<dbReference type="KEGG" id="pbh:AAW51_4836"/>
<evidence type="ECO:0000313" key="2">
    <source>
        <dbReference type="EMBL" id="AKJ31527.1"/>
    </source>
</evidence>
<keyword evidence="3" id="KW-1185">Reference proteome</keyword>
<organism evidence="2 3">
    <name type="scientific">Caldimonas brevitalea</name>
    <dbReference type="NCBI Taxonomy" id="413882"/>
    <lineage>
        <taxon>Bacteria</taxon>
        <taxon>Pseudomonadati</taxon>
        <taxon>Pseudomonadota</taxon>
        <taxon>Betaproteobacteria</taxon>
        <taxon>Burkholderiales</taxon>
        <taxon>Sphaerotilaceae</taxon>
        <taxon>Caldimonas</taxon>
    </lineage>
</organism>
<dbReference type="STRING" id="413882.AAW51_4836"/>
<feature type="compositionally biased region" description="Polar residues" evidence="1">
    <location>
        <begin position="48"/>
        <end position="60"/>
    </location>
</feature>
<name>A0A0G3BQ30_9BURK</name>
<evidence type="ECO:0000313" key="3">
    <source>
        <dbReference type="Proteomes" id="UP000035352"/>
    </source>
</evidence>
<feature type="region of interest" description="Disordered" evidence="1">
    <location>
        <begin position="25"/>
        <end position="60"/>
    </location>
</feature>
<reference evidence="2 3" key="1">
    <citation type="submission" date="2015-05" db="EMBL/GenBank/DDBJ databases">
        <authorList>
            <person name="Tang B."/>
            <person name="Yu Y."/>
        </authorList>
    </citation>
    <scope>NUCLEOTIDE SEQUENCE [LARGE SCALE GENOMIC DNA]</scope>
    <source>
        <strain evidence="2 3">DSM 7029</strain>
    </source>
</reference>
<sequence length="60" mass="6271">MLRSLQAELPPQRYADERVDPQGLALGACTTSTGPSVAREGLGHMSASPETGQQGATRCD</sequence>
<dbReference type="AlphaFoldDB" id="A0A0G3BQ30"/>
<dbReference type="EMBL" id="CP011371">
    <property type="protein sequence ID" value="AKJ31527.1"/>
    <property type="molecule type" value="Genomic_DNA"/>
</dbReference>
<protein>
    <submittedName>
        <fullName evidence="2">Uncharacterized protein</fullName>
    </submittedName>
</protein>